<evidence type="ECO:0000313" key="3">
    <source>
        <dbReference type="Proteomes" id="UP000054560"/>
    </source>
</evidence>
<dbReference type="AlphaFoldDB" id="A0A0L0F101"/>
<organism evidence="2 3">
    <name type="scientific">Sphaeroforma arctica JP610</name>
    <dbReference type="NCBI Taxonomy" id="667725"/>
    <lineage>
        <taxon>Eukaryota</taxon>
        <taxon>Ichthyosporea</taxon>
        <taxon>Ichthyophonida</taxon>
        <taxon>Sphaeroforma</taxon>
    </lineage>
</organism>
<gene>
    <name evidence="2" type="ORF">SARC_17203</name>
</gene>
<feature type="compositionally biased region" description="Polar residues" evidence="1">
    <location>
        <begin position="1"/>
        <end position="31"/>
    </location>
</feature>
<feature type="non-terminal residue" evidence="2">
    <location>
        <position position="93"/>
    </location>
</feature>
<protein>
    <submittedName>
        <fullName evidence="2">Uncharacterized protein</fullName>
    </submittedName>
</protein>
<dbReference type="EMBL" id="KQ251625">
    <property type="protein sequence ID" value="KNC70274.1"/>
    <property type="molecule type" value="Genomic_DNA"/>
</dbReference>
<accession>A0A0L0F101</accession>
<feature type="region of interest" description="Disordered" evidence="1">
    <location>
        <begin position="1"/>
        <end position="60"/>
    </location>
</feature>
<dbReference type="Proteomes" id="UP000054560">
    <property type="component" value="Unassembled WGS sequence"/>
</dbReference>
<keyword evidence="3" id="KW-1185">Reference proteome</keyword>
<reference evidence="2 3" key="1">
    <citation type="submission" date="2011-02" db="EMBL/GenBank/DDBJ databases">
        <title>The Genome Sequence of Sphaeroforma arctica JP610.</title>
        <authorList>
            <consortium name="The Broad Institute Genome Sequencing Platform"/>
            <person name="Russ C."/>
            <person name="Cuomo C."/>
            <person name="Young S.K."/>
            <person name="Zeng Q."/>
            <person name="Gargeya S."/>
            <person name="Alvarado L."/>
            <person name="Berlin A."/>
            <person name="Chapman S.B."/>
            <person name="Chen Z."/>
            <person name="Freedman E."/>
            <person name="Gellesch M."/>
            <person name="Goldberg J."/>
            <person name="Griggs A."/>
            <person name="Gujja S."/>
            <person name="Heilman E."/>
            <person name="Heiman D."/>
            <person name="Howarth C."/>
            <person name="Mehta T."/>
            <person name="Neiman D."/>
            <person name="Pearson M."/>
            <person name="Roberts A."/>
            <person name="Saif S."/>
            <person name="Shea T."/>
            <person name="Shenoy N."/>
            <person name="Sisk P."/>
            <person name="Stolte C."/>
            <person name="Sykes S."/>
            <person name="White J."/>
            <person name="Yandava C."/>
            <person name="Burger G."/>
            <person name="Gray M.W."/>
            <person name="Holland P.W.H."/>
            <person name="King N."/>
            <person name="Lang F.B.F."/>
            <person name="Roger A.J."/>
            <person name="Ruiz-Trillo I."/>
            <person name="Haas B."/>
            <person name="Nusbaum C."/>
            <person name="Birren B."/>
        </authorList>
    </citation>
    <scope>NUCLEOTIDE SEQUENCE [LARGE SCALE GENOMIC DNA]</scope>
    <source>
        <strain evidence="2 3">JP610</strain>
    </source>
</reference>
<proteinExistence type="predicted"/>
<name>A0A0L0F101_9EUKA</name>
<evidence type="ECO:0000313" key="2">
    <source>
        <dbReference type="EMBL" id="KNC70274.1"/>
    </source>
</evidence>
<sequence length="93" mass="9548">MSTQSTSSTAENNASDQIPANGISNIPNISKSVIKPSRDPIGSPLKNQNTSLSSPGTSALDAAVKDQIEAALAIEGRDSATMTRGMDSEAKTT</sequence>
<evidence type="ECO:0000256" key="1">
    <source>
        <dbReference type="SAM" id="MobiDB-lite"/>
    </source>
</evidence>
<feature type="compositionally biased region" description="Polar residues" evidence="1">
    <location>
        <begin position="45"/>
        <end position="57"/>
    </location>
</feature>
<dbReference type="GeneID" id="25917707"/>
<dbReference type="RefSeq" id="XP_014144176.1">
    <property type="nucleotide sequence ID" value="XM_014288701.1"/>
</dbReference>